<comment type="similarity">
    <text evidence="1">Belongs to the aldolase class II family. Adducin subfamily.</text>
</comment>
<name>A0A3S5BYR8_9PLAT</name>
<dbReference type="InterPro" id="IPR001303">
    <property type="entry name" value="Aldolase_II/adducin_N"/>
</dbReference>
<dbReference type="Gene3D" id="3.40.225.10">
    <property type="entry name" value="Class II aldolase/adducin N-terminal domain"/>
    <property type="match status" value="1"/>
</dbReference>
<dbReference type="GO" id="GO:0005886">
    <property type="term" value="C:plasma membrane"/>
    <property type="evidence" value="ECO:0007669"/>
    <property type="project" value="UniProtKB-SubCell"/>
</dbReference>
<dbReference type="PANTHER" id="PTHR10672">
    <property type="entry name" value="ADDUCIN"/>
    <property type="match status" value="1"/>
</dbReference>
<dbReference type="Proteomes" id="UP000784294">
    <property type="component" value="Unassembled WGS sequence"/>
</dbReference>
<evidence type="ECO:0000259" key="2">
    <source>
        <dbReference type="Pfam" id="PF00596"/>
    </source>
</evidence>
<dbReference type="InterPro" id="IPR036409">
    <property type="entry name" value="Aldolase_II/adducin_N_sf"/>
</dbReference>
<evidence type="ECO:0000313" key="4">
    <source>
        <dbReference type="Proteomes" id="UP000784294"/>
    </source>
</evidence>
<reference evidence="3" key="1">
    <citation type="submission" date="2018-11" db="EMBL/GenBank/DDBJ databases">
        <authorList>
            <consortium name="Pathogen Informatics"/>
        </authorList>
    </citation>
    <scope>NUCLEOTIDE SEQUENCE</scope>
</reference>
<feature type="domain" description="Class II aldolase/adducin N-terminal" evidence="2">
    <location>
        <begin position="88"/>
        <end position="144"/>
    </location>
</feature>
<evidence type="ECO:0000313" key="3">
    <source>
        <dbReference type="EMBL" id="VEL24867.1"/>
    </source>
</evidence>
<dbReference type="EMBL" id="CAAALY010070189">
    <property type="protein sequence ID" value="VEL24867.1"/>
    <property type="molecule type" value="Genomic_DNA"/>
</dbReference>
<comment type="caution">
    <text evidence="3">The sequence shown here is derived from an EMBL/GenBank/DDBJ whole genome shotgun (WGS) entry which is preliminary data.</text>
</comment>
<dbReference type="SUPFAM" id="SSF53639">
    <property type="entry name" value="AraD/HMP-PK domain-like"/>
    <property type="match status" value="1"/>
</dbReference>
<evidence type="ECO:0000256" key="1">
    <source>
        <dbReference type="ARBA" id="ARBA00006274"/>
    </source>
</evidence>
<dbReference type="Pfam" id="PF00596">
    <property type="entry name" value="Aldolase_II"/>
    <property type="match status" value="1"/>
</dbReference>
<dbReference type="InterPro" id="IPR051017">
    <property type="entry name" value="Aldolase-II_Adducin_sf"/>
</dbReference>
<organism evidence="3 4">
    <name type="scientific">Protopolystoma xenopodis</name>
    <dbReference type="NCBI Taxonomy" id="117903"/>
    <lineage>
        <taxon>Eukaryota</taxon>
        <taxon>Metazoa</taxon>
        <taxon>Spiralia</taxon>
        <taxon>Lophotrochozoa</taxon>
        <taxon>Platyhelminthes</taxon>
        <taxon>Monogenea</taxon>
        <taxon>Polyopisthocotylea</taxon>
        <taxon>Polystomatidea</taxon>
        <taxon>Polystomatidae</taxon>
        <taxon>Protopolystoma</taxon>
    </lineage>
</organism>
<proteinExistence type="inferred from homology"/>
<dbReference type="GO" id="GO:0014069">
    <property type="term" value="C:postsynaptic density"/>
    <property type="evidence" value="ECO:0007669"/>
    <property type="project" value="TreeGrafter"/>
</dbReference>
<dbReference type="GO" id="GO:0051015">
    <property type="term" value="F:actin filament binding"/>
    <property type="evidence" value="ECO:0007669"/>
    <property type="project" value="TreeGrafter"/>
</dbReference>
<sequence length="152" mass="16761">MPSKCLGRVGYGTLAPDDLRSTLNSCGNTISGLKTGSVLQQLSDLLNRNLKLDASSEFKVNSPTIPINDLRGDEASSYPREERLLRCKLAALFRLIDIHGWTHTIYNHISARSTTGVSHFLINPFGLLYHEIQASSLVKIDETGTLGILFNF</sequence>
<protein>
    <recommendedName>
        <fullName evidence="2">Class II aldolase/adducin N-terminal domain-containing protein</fullName>
    </recommendedName>
</protein>
<dbReference type="GO" id="GO:0005856">
    <property type="term" value="C:cytoskeleton"/>
    <property type="evidence" value="ECO:0007669"/>
    <property type="project" value="TreeGrafter"/>
</dbReference>
<gene>
    <name evidence="3" type="ORF">PXEA_LOCUS18307</name>
</gene>
<dbReference type="PANTHER" id="PTHR10672:SF3">
    <property type="entry name" value="PROTEIN HU-LI TAI SHAO"/>
    <property type="match status" value="1"/>
</dbReference>
<dbReference type="AlphaFoldDB" id="A0A3S5BYR8"/>
<dbReference type="OrthoDB" id="3238794at2759"/>
<keyword evidence="4" id="KW-1185">Reference proteome</keyword>
<accession>A0A3S5BYR8</accession>